<dbReference type="EMBL" id="CM047747">
    <property type="protein sequence ID" value="KAJ0017280.1"/>
    <property type="molecule type" value="Genomic_DNA"/>
</dbReference>
<accession>A0ACC0XIG2</accession>
<protein>
    <submittedName>
        <fullName evidence="1">Uncharacterized protein</fullName>
    </submittedName>
</protein>
<name>A0ACC0XIG2_9ROSI</name>
<dbReference type="Proteomes" id="UP001163603">
    <property type="component" value="Chromosome 12"/>
</dbReference>
<gene>
    <name evidence="1" type="ORF">Pint_11432</name>
</gene>
<organism evidence="1 2">
    <name type="scientific">Pistacia integerrima</name>
    <dbReference type="NCBI Taxonomy" id="434235"/>
    <lineage>
        <taxon>Eukaryota</taxon>
        <taxon>Viridiplantae</taxon>
        <taxon>Streptophyta</taxon>
        <taxon>Embryophyta</taxon>
        <taxon>Tracheophyta</taxon>
        <taxon>Spermatophyta</taxon>
        <taxon>Magnoliopsida</taxon>
        <taxon>eudicotyledons</taxon>
        <taxon>Gunneridae</taxon>
        <taxon>Pentapetalae</taxon>
        <taxon>rosids</taxon>
        <taxon>malvids</taxon>
        <taxon>Sapindales</taxon>
        <taxon>Anacardiaceae</taxon>
        <taxon>Pistacia</taxon>
    </lineage>
</organism>
<reference evidence="2" key="1">
    <citation type="journal article" date="2023" name="G3 (Bethesda)">
        <title>Genome assembly and association tests identify interacting loci associated with vigor, precocity, and sex in interspecific pistachio rootstocks.</title>
        <authorList>
            <person name="Palmer W."/>
            <person name="Jacygrad E."/>
            <person name="Sagayaradj S."/>
            <person name="Cavanaugh K."/>
            <person name="Han R."/>
            <person name="Bertier L."/>
            <person name="Beede B."/>
            <person name="Kafkas S."/>
            <person name="Golino D."/>
            <person name="Preece J."/>
            <person name="Michelmore R."/>
        </authorList>
    </citation>
    <scope>NUCLEOTIDE SEQUENCE [LARGE SCALE GENOMIC DNA]</scope>
</reference>
<comment type="caution">
    <text evidence="1">The sequence shown here is derived from an EMBL/GenBank/DDBJ whole genome shotgun (WGS) entry which is preliminary data.</text>
</comment>
<evidence type="ECO:0000313" key="1">
    <source>
        <dbReference type="EMBL" id="KAJ0017280.1"/>
    </source>
</evidence>
<proteinExistence type="predicted"/>
<evidence type="ECO:0000313" key="2">
    <source>
        <dbReference type="Proteomes" id="UP001163603"/>
    </source>
</evidence>
<keyword evidence="2" id="KW-1185">Reference proteome</keyword>
<sequence>MQGEPFTKHVEELKEEVKLMLHSVDPLHQLELIDHLERLGVSYHFQDEIKRILKIFDNFRDEKENFRPCLKDNCRGILSMYEAAFLLKEGENAIFDDVRNFTTSYLKEYVKENKDQYLSTLVSHELELPRYWRMIRLEARWFIDVYETRPDMSSIVLEFAKLDFNMVQATHQEDMKYASRKWKKMGLGDQFSSFARDSWMVSFFWAAVMIFEPQYGYFRSMTGLAYALITIMDDVYDVYGTVDELELLTDAVDRLVPEHAIDIIPYLKKSWADLCKAYLLEAKWYKNGYTPTLEEYMANAWISIGAPLHEIARGDAPKSIYCYMHETGASEEEAHEHIQEMIVVAWMKMNRDRLGNPYFAEFVTTAMSISRMSQCVYQYGDGHGIQDTSKDRIMSLFVDPIPLINGDGYKK</sequence>